<evidence type="ECO:0000313" key="11">
    <source>
        <dbReference type="EMBL" id="MDO1580601.1"/>
    </source>
</evidence>
<feature type="domain" description="ABC transporter" evidence="9">
    <location>
        <begin position="352"/>
        <end position="586"/>
    </location>
</feature>
<dbReference type="SUPFAM" id="SSF52540">
    <property type="entry name" value="P-loop containing nucleoside triphosphate hydrolases"/>
    <property type="match status" value="1"/>
</dbReference>
<dbReference type="RefSeq" id="WP_302074763.1">
    <property type="nucleotide sequence ID" value="NZ_JAUKWQ010000001.1"/>
</dbReference>
<dbReference type="Proteomes" id="UP001169006">
    <property type="component" value="Unassembled WGS sequence"/>
</dbReference>
<keyword evidence="4" id="KW-0547">Nucleotide-binding</keyword>
<proteinExistence type="inferred from homology"/>
<dbReference type="Gene3D" id="1.20.1560.10">
    <property type="entry name" value="ABC transporter type 1, transmembrane domain"/>
    <property type="match status" value="1"/>
</dbReference>
<dbReference type="Pfam" id="PF00664">
    <property type="entry name" value="ABC_membrane"/>
    <property type="match status" value="1"/>
</dbReference>
<dbReference type="PANTHER" id="PTHR24221:SF654">
    <property type="entry name" value="ATP-BINDING CASSETTE SUB-FAMILY B MEMBER 6"/>
    <property type="match status" value="1"/>
</dbReference>
<evidence type="ECO:0000256" key="3">
    <source>
        <dbReference type="ARBA" id="ARBA00022692"/>
    </source>
</evidence>
<feature type="transmembrane region" description="Helical" evidence="8">
    <location>
        <begin position="71"/>
        <end position="89"/>
    </location>
</feature>
<evidence type="ECO:0000256" key="4">
    <source>
        <dbReference type="ARBA" id="ARBA00022741"/>
    </source>
</evidence>
<dbReference type="InterPro" id="IPR003593">
    <property type="entry name" value="AAA+_ATPase"/>
</dbReference>
<dbReference type="PROSITE" id="PS00211">
    <property type="entry name" value="ABC_TRANSPORTER_1"/>
    <property type="match status" value="1"/>
</dbReference>
<dbReference type="SMART" id="SM00382">
    <property type="entry name" value="AAA"/>
    <property type="match status" value="1"/>
</dbReference>
<dbReference type="CDD" id="cd03249">
    <property type="entry name" value="ABC_MTABC3_MDL1_MDL2"/>
    <property type="match status" value="1"/>
</dbReference>
<comment type="subcellular location">
    <subcellularLocation>
        <location evidence="1">Cell membrane</location>
        <topology evidence="1">Multi-pass membrane protein</topology>
    </subcellularLocation>
</comment>
<accession>A0ABT8SQ27</accession>
<reference evidence="11" key="1">
    <citation type="journal article" date="2015" name="Int. J. Syst. Evol. Microbiol.">
        <title>Rhizobium oryzicola sp. nov., potential plant-growth-promoting endophytic bacteria isolated from rice roots.</title>
        <authorList>
            <person name="Zhang X.X."/>
            <person name="Gao J.S."/>
            <person name="Cao Y.H."/>
            <person name="Sheirdil R.A."/>
            <person name="Wang X.C."/>
            <person name="Zhang L."/>
        </authorList>
    </citation>
    <scope>NUCLEOTIDE SEQUENCE</scope>
    <source>
        <strain evidence="11">05753</strain>
    </source>
</reference>
<evidence type="ECO:0000256" key="5">
    <source>
        <dbReference type="ARBA" id="ARBA00022840"/>
    </source>
</evidence>
<dbReference type="InterPro" id="IPR027417">
    <property type="entry name" value="P-loop_NTPase"/>
</dbReference>
<dbReference type="GO" id="GO:0005524">
    <property type="term" value="F:ATP binding"/>
    <property type="evidence" value="ECO:0007669"/>
    <property type="project" value="UniProtKB-KW"/>
</dbReference>
<dbReference type="InterPro" id="IPR036640">
    <property type="entry name" value="ABC1_TM_sf"/>
</dbReference>
<evidence type="ECO:0000259" key="9">
    <source>
        <dbReference type="PROSITE" id="PS50893"/>
    </source>
</evidence>
<organism evidence="11 12">
    <name type="scientific">Rhizobium oryzicola</name>
    <dbReference type="NCBI Taxonomy" id="1232668"/>
    <lineage>
        <taxon>Bacteria</taxon>
        <taxon>Pseudomonadati</taxon>
        <taxon>Pseudomonadota</taxon>
        <taxon>Alphaproteobacteria</taxon>
        <taxon>Hyphomicrobiales</taxon>
        <taxon>Rhizobiaceae</taxon>
        <taxon>Rhizobium/Agrobacterium group</taxon>
        <taxon>Rhizobium</taxon>
    </lineage>
</organism>
<dbReference type="SUPFAM" id="SSF90123">
    <property type="entry name" value="ABC transporter transmembrane region"/>
    <property type="match status" value="1"/>
</dbReference>
<dbReference type="InterPro" id="IPR003439">
    <property type="entry name" value="ABC_transporter-like_ATP-bd"/>
</dbReference>
<dbReference type="InterPro" id="IPR011527">
    <property type="entry name" value="ABC1_TM_dom"/>
</dbReference>
<reference evidence="11" key="2">
    <citation type="submission" date="2023-07" db="EMBL/GenBank/DDBJ databases">
        <authorList>
            <person name="Sun H."/>
        </authorList>
    </citation>
    <scope>NUCLEOTIDE SEQUENCE</scope>
    <source>
        <strain evidence="11">05753</strain>
    </source>
</reference>
<feature type="transmembrane region" description="Helical" evidence="8">
    <location>
        <begin position="35"/>
        <end position="56"/>
    </location>
</feature>
<keyword evidence="5 11" id="KW-0067">ATP-binding</keyword>
<protein>
    <submittedName>
        <fullName evidence="11">ABC transporter ATP-binding protein</fullName>
    </submittedName>
</protein>
<dbReference type="Pfam" id="PF00005">
    <property type="entry name" value="ABC_tran"/>
    <property type="match status" value="1"/>
</dbReference>
<feature type="domain" description="ABC transmembrane type-1" evidence="10">
    <location>
        <begin position="36"/>
        <end position="318"/>
    </location>
</feature>
<dbReference type="EMBL" id="JAUKWQ010000001">
    <property type="protein sequence ID" value="MDO1580601.1"/>
    <property type="molecule type" value="Genomic_DNA"/>
</dbReference>
<keyword evidence="3 8" id="KW-0812">Transmembrane</keyword>
<dbReference type="InterPro" id="IPR039421">
    <property type="entry name" value="Type_1_exporter"/>
</dbReference>
<dbReference type="CDD" id="cd18552">
    <property type="entry name" value="ABC_6TM_MsbA_like"/>
    <property type="match status" value="1"/>
</dbReference>
<comment type="caution">
    <text evidence="11">The sequence shown here is derived from an EMBL/GenBank/DDBJ whole genome shotgun (WGS) entry which is preliminary data.</text>
</comment>
<gene>
    <name evidence="11" type="ORF">Q2T52_00685</name>
</gene>
<evidence type="ECO:0000256" key="8">
    <source>
        <dbReference type="SAM" id="Phobius"/>
    </source>
</evidence>
<evidence type="ECO:0000313" key="12">
    <source>
        <dbReference type="Proteomes" id="UP001169006"/>
    </source>
</evidence>
<dbReference type="PROSITE" id="PS50929">
    <property type="entry name" value="ABC_TM1F"/>
    <property type="match status" value="1"/>
</dbReference>
<evidence type="ECO:0000256" key="6">
    <source>
        <dbReference type="ARBA" id="ARBA00022989"/>
    </source>
</evidence>
<keyword evidence="12" id="KW-1185">Reference proteome</keyword>
<dbReference type="PROSITE" id="PS50893">
    <property type="entry name" value="ABC_TRANSPORTER_2"/>
    <property type="match status" value="1"/>
</dbReference>
<dbReference type="InterPro" id="IPR017871">
    <property type="entry name" value="ABC_transporter-like_CS"/>
</dbReference>
<comment type="similarity">
    <text evidence="2">Belongs to the ABC transporter superfamily.</text>
</comment>
<evidence type="ECO:0000256" key="7">
    <source>
        <dbReference type="ARBA" id="ARBA00023136"/>
    </source>
</evidence>
<keyword evidence="7 8" id="KW-0472">Membrane</keyword>
<name>A0ABT8SQ27_9HYPH</name>
<evidence type="ECO:0000256" key="2">
    <source>
        <dbReference type="ARBA" id="ARBA00005417"/>
    </source>
</evidence>
<keyword evidence="6 8" id="KW-1133">Transmembrane helix</keyword>
<evidence type="ECO:0000259" key="10">
    <source>
        <dbReference type="PROSITE" id="PS50929"/>
    </source>
</evidence>
<sequence>MEAVKQRKRQVDSGTVAGVLKRVIAENGRDHVKGYVIAISCLVAVALSTAFTAWIMESVVNEAFANKRADLVWMICGSILVAFIIRGFASYGEAVTLSKIGNNIVAVYQRRLYDHLMTLSVGFYNEARSAHLAAQISQNVNGIRDVLNLTVTSTARDLLTLISLIAVMVSKDWILSLIVFFVAPPLLYALRYVSKRLRSATKESVEFNSHVVGAMQETIQGIAIVKAFTMEQSLSRKVNGIIDAAENRANRIARLTERTAPLTETFAGVAISSVLAYAAFRSIYSNVPPGAFFSFVTALLMAYDPARRLARLQVQLERAVVNARMIYELLDLQPQQRERADAKDLVVTDAKIELENVSFRYGNGDEILKGVNLMAEGGKTTALVGPSGAGKSTIISLLPRFYDPAEGRILIDGQDISHVTKASLRHHLAYVSQQPYLFEGSIRDNIRYGRPEATDTEVEEAAKLAYAHDFILAQPQGYDTPVGENGVTLSGGQRQRLSIARALVRNAPILLLDEATSALDNESEAAVQKALETAMRGRTVVVVAHRLSTIVKADKIVVMNEGRVAEEGSHEALAQRPDGLYARLNNLQKPI</sequence>
<evidence type="ECO:0000256" key="1">
    <source>
        <dbReference type="ARBA" id="ARBA00004651"/>
    </source>
</evidence>
<dbReference type="Gene3D" id="3.40.50.300">
    <property type="entry name" value="P-loop containing nucleotide triphosphate hydrolases"/>
    <property type="match status" value="1"/>
</dbReference>
<dbReference type="PANTHER" id="PTHR24221">
    <property type="entry name" value="ATP-BINDING CASSETTE SUB-FAMILY B"/>
    <property type="match status" value="1"/>
</dbReference>